<dbReference type="SUPFAM" id="SSF46626">
    <property type="entry name" value="Cytochrome c"/>
    <property type="match status" value="1"/>
</dbReference>
<feature type="domain" description="DUF1549" evidence="3">
    <location>
        <begin position="143"/>
        <end position="351"/>
    </location>
</feature>
<evidence type="ECO:0000259" key="4">
    <source>
        <dbReference type="Pfam" id="PF07587"/>
    </source>
</evidence>
<accession>A0A2G1W0B3</accession>
<feature type="domain" description="Cytochrome C Planctomycete-type" evidence="5">
    <location>
        <begin position="43"/>
        <end position="91"/>
    </location>
</feature>
<comment type="caution">
    <text evidence="6">The sequence shown here is derived from an EMBL/GenBank/DDBJ whole genome shotgun (WGS) entry which is preliminary data.</text>
</comment>
<sequence length="1074" mass="121596">MFVSIRSFLPLLLVWPTVSCTVAIAADDIDFNRDIRPILSDRCYFCHGPDEATREADLRLDIREDAAYVLESDELLDRVQSDDPDLVMPPPHANLELTAEQKDLLKRWIEEGSPYAAHWSFEKLPRTVEVPQVKQTEWPKQTIDQFVLAKIEAAGQQPNLEADPLRWLRRVTLDLTGLPPSAETIRNFEQAVQTDREKAYTDAVDQLLQSSAFGEHMSIVWLDVARYADSYGYQSDKLNTQWPYRDWVVRALNQNLPYDDFLTWQIAGDLLEDPTRDQRLATAFNRIHRLNNEGGAVFEEWRIENAADRVHTFSTAVMGLTLECARCHDHKYDPITARDFYSLSAFFNSIDESGVYDRTEKVPCPSMLLPTEEESAALELARTKLATSERQYETVRADAKKRFHASEAASITADDIPDLRLALAFDQGFDNAVKPIYHPSESDRSWAKMCDLVPVEDCEIARLNPTLADDEKARSAAKDDSKGATSDQPDTPTKRMALKLDGERGVTTHDIEPLDRWTPFTVVVTLNDPERSPERSLIVHHTRGTDCGYNGYDLTIQDGHLESRMARVWPGNAISVRTVEPIPANQWHQVAATYDGSSQASGLKLFLNGRELETVTLRDELKKSCNVVVDHGGEFVIGQRFRARGFAGGLIDDVRLYERNLTSLELQVLATGEARPADAATFASALDQDARDALAQLRQARHEFVMAEEVIQEIPIMREMDEPRETHLLLRGEYDAETDETTRVERTVLKAIPIPFPEDAPKDRLGLAQWITHPEHPLTARVAVNRLWGNFFADPLVRTPENFGLQGDLPTHPKLLDWLARDFADHDWDIQRQCRNVVLSATYRQDSRCTQEQFNSDPTNRLLARGPSYRLAAEQIRDLALAASGLLNPEMGGPPVSPYQPGQDLWRESNGMSPPYQQSVGKSLYRRSLYSVWKRTAPLPNMMVFDASSREVCTVKRSRTNTPLQALVLLNDEQFIEAARVLATTLMSNEAPEQRIENAFLQLSGRRPDTTELEELVTLYQQEQTFFEKDIEAAKSYLSIGERELPSDVSFAELAATTSLCQVILNLDATIWKR</sequence>
<proteinExistence type="predicted"/>
<dbReference type="InterPro" id="IPR036909">
    <property type="entry name" value="Cyt_c-like_dom_sf"/>
</dbReference>
<evidence type="ECO:0000256" key="2">
    <source>
        <dbReference type="SAM" id="SignalP"/>
    </source>
</evidence>
<evidence type="ECO:0000313" key="6">
    <source>
        <dbReference type="EMBL" id="PHQ32464.1"/>
    </source>
</evidence>
<dbReference type="InterPro" id="IPR013320">
    <property type="entry name" value="ConA-like_dom_sf"/>
</dbReference>
<feature type="region of interest" description="Disordered" evidence="1">
    <location>
        <begin position="469"/>
        <end position="504"/>
    </location>
</feature>
<evidence type="ECO:0000259" key="3">
    <source>
        <dbReference type="Pfam" id="PF07583"/>
    </source>
</evidence>
<dbReference type="RefSeq" id="WP_099263439.1">
    <property type="nucleotide sequence ID" value="NZ_NIZW01000026.1"/>
</dbReference>
<feature type="signal peptide" evidence="2">
    <location>
        <begin position="1"/>
        <end position="25"/>
    </location>
</feature>
<dbReference type="AlphaFoldDB" id="A0A2G1W0B3"/>
<dbReference type="EMBL" id="NIZW01000026">
    <property type="protein sequence ID" value="PHQ32464.1"/>
    <property type="molecule type" value="Genomic_DNA"/>
</dbReference>
<feature type="domain" description="DUF1553" evidence="4">
    <location>
        <begin position="763"/>
        <end position="1019"/>
    </location>
</feature>
<protein>
    <submittedName>
        <fullName evidence="6">Endo-inulinase</fullName>
    </submittedName>
</protein>
<feature type="chain" id="PRO_5013941531" evidence="2">
    <location>
        <begin position="26"/>
        <end position="1074"/>
    </location>
</feature>
<feature type="compositionally biased region" description="Basic and acidic residues" evidence="1">
    <location>
        <begin position="469"/>
        <end position="482"/>
    </location>
</feature>
<dbReference type="GO" id="GO:0020037">
    <property type="term" value="F:heme binding"/>
    <property type="evidence" value="ECO:0007669"/>
    <property type="project" value="InterPro"/>
</dbReference>
<keyword evidence="7" id="KW-1185">Reference proteome</keyword>
<dbReference type="Pfam" id="PF13385">
    <property type="entry name" value="Laminin_G_3"/>
    <property type="match status" value="1"/>
</dbReference>
<dbReference type="Pfam" id="PF07587">
    <property type="entry name" value="PSD1"/>
    <property type="match status" value="1"/>
</dbReference>
<dbReference type="Proteomes" id="UP000225740">
    <property type="component" value="Unassembled WGS sequence"/>
</dbReference>
<dbReference type="Pfam" id="PF07583">
    <property type="entry name" value="PSCyt2"/>
    <property type="match status" value="1"/>
</dbReference>
<dbReference type="GeneID" id="90611254"/>
<evidence type="ECO:0000259" key="5">
    <source>
        <dbReference type="Pfam" id="PF07635"/>
    </source>
</evidence>
<dbReference type="Pfam" id="PF07635">
    <property type="entry name" value="PSCyt1"/>
    <property type="match status" value="1"/>
</dbReference>
<dbReference type="InterPro" id="IPR011429">
    <property type="entry name" value="Cyt_c_Planctomycete-type"/>
</dbReference>
<keyword evidence="2" id="KW-0732">Signal</keyword>
<dbReference type="SUPFAM" id="SSF49899">
    <property type="entry name" value="Concanavalin A-like lectins/glucanases"/>
    <property type="match status" value="1"/>
</dbReference>
<reference evidence="6 7" key="1">
    <citation type="submission" date="2017-06" db="EMBL/GenBank/DDBJ databases">
        <title>Description of Rhodopirellula bahusiensis sp. nov.</title>
        <authorList>
            <person name="Kizina J."/>
            <person name="Harder J."/>
        </authorList>
    </citation>
    <scope>NUCLEOTIDE SEQUENCE [LARGE SCALE GENOMIC DNA]</scope>
    <source>
        <strain evidence="6 7">SWK21</strain>
    </source>
</reference>
<evidence type="ECO:0000313" key="7">
    <source>
        <dbReference type="Proteomes" id="UP000225740"/>
    </source>
</evidence>
<dbReference type="GO" id="GO:0009055">
    <property type="term" value="F:electron transfer activity"/>
    <property type="evidence" value="ECO:0007669"/>
    <property type="project" value="InterPro"/>
</dbReference>
<dbReference type="Gene3D" id="2.60.120.200">
    <property type="match status" value="1"/>
</dbReference>
<evidence type="ECO:0000256" key="1">
    <source>
        <dbReference type="SAM" id="MobiDB-lite"/>
    </source>
</evidence>
<dbReference type="PANTHER" id="PTHR35889">
    <property type="entry name" value="CYCLOINULO-OLIGOSACCHARIDE FRUCTANOTRANSFERASE-RELATED"/>
    <property type="match status" value="1"/>
</dbReference>
<name>A0A2G1W0B3_9BACT</name>
<dbReference type="OrthoDB" id="127107at2"/>
<dbReference type="InterPro" id="IPR022655">
    <property type="entry name" value="DUF1553"/>
</dbReference>
<dbReference type="PANTHER" id="PTHR35889:SF3">
    <property type="entry name" value="F-BOX DOMAIN-CONTAINING PROTEIN"/>
    <property type="match status" value="1"/>
</dbReference>
<gene>
    <name evidence="6" type="ORF">CEE69_25380</name>
</gene>
<organism evidence="6 7">
    <name type="scientific">Rhodopirellula bahusiensis</name>
    <dbReference type="NCBI Taxonomy" id="2014065"/>
    <lineage>
        <taxon>Bacteria</taxon>
        <taxon>Pseudomonadati</taxon>
        <taxon>Planctomycetota</taxon>
        <taxon>Planctomycetia</taxon>
        <taxon>Pirellulales</taxon>
        <taxon>Pirellulaceae</taxon>
        <taxon>Rhodopirellula</taxon>
    </lineage>
</organism>
<dbReference type="InterPro" id="IPR011444">
    <property type="entry name" value="DUF1549"/>
</dbReference>